<name>A0A0E9SV78_ANGAN</name>
<sequence length="129" mass="14573">MQPHHALHEPRRPIAHGWCFGVMGRIHWTICLPLPLQTSDFSATLCMFWECCGTAELSVRGCDFLHRVRRRGTVNPVRGFASLPAQAVVYSIEMLLQRHSASDVKSQHKLQSVFLTGLQDHISGEQRSP</sequence>
<protein>
    <submittedName>
        <fullName evidence="1">Uncharacterized protein</fullName>
    </submittedName>
</protein>
<reference evidence="1" key="2">
    <citation type="journal article" date="2015" name="Fish Shellfish Immunol.">
        <title>Early steps in the European eel (Anguilla anguilla)-Vibrio vulnificus interaction in the gills: Role of the RtxA13 toxin.</title>
        <authorList>
            <person name="Callol A."/>
            <person name="Pajuelo D."/>
            <person name="Ebbesson L."/>
            <person name="Teles M."/>
            <person name="MacKenzie S."/>
            <person name="Amaro C."/>
        </authorList>
    </citation>
    <scope>NUCLEOTIDE SEQUENCE</scope>
</reference>
<organism evidence="1">
    <name type="scientific">Anguilla anguilla</name>
    <name type="common">European freshwater eel</name>
    <name type="synonym">Muraena anguilla</name>
    <dbReference type="NCBI Taxonomy" id="7936"/>
    <lineage>
        <taxon>Eukaryota</taxon>
        <taxon>Metazoa</taxon>
        <taxon>Chordata</taxon>
        <taxon>Craniata</taxon>
        <taxon>Vertebrata</taxon>
        <taxon>Euteleostomi</taxon>
        <taxon>Actinopterygii</taxon>
        <taxon>Neopterygii</taxon>
        <taxon>Teleostei</taxon>
        <taxon>Anguilliformes</taxon>
        <taxon>Anguillidae</taxon>
        <taxon>Anguilla</taxon>
    </lineage>
</organism>
<dbReference type="AlphaFoldDB" id="A0A0E9SV78"/>
<dbReference type="EMBL" id="GBXM01063338">
    <property type="protein sequence ID" value="JAH45239.1"/>
    <property type="molecule type" value="Transcribed_RNA"/>
</dbReference>
<accession>A0A0E9SV78</accession>
<reference evidence="1" key="1">
    <citation type="submission" date="2014-11" db="EMBL/GenBank/DDBJ databases">
        <authorList>
            <person name="Amaro Gonzalez C."/>
        </authorList>
    </citation>
    <scope>NUCLEOTIDE SEQUENCE</scope>
</reference>
<proteinExistence type="predicted"/>
<evidence type="ECO:0000313" key="1">
    <source>
        <dbReference type="EMBL" id="JAH45239.1"/>
    </source>
</evidence>